<keyword evidence="2" id="KW-1185">Reference proteome</keyword>
<proteinExistence type="predicted"/>
<accession>A0A1Y1IMA4</accession>
<sequence length="141" mass="16258">AASADLRRLSLFEKSDELDNLVRLPLTVRREIDIRKLLRSIVGHWDAITQIKCPPGSSYCWVELQTPELASEVLNSFLADRDVLQGAYLRRPFEFRSPAGQQEDPDSILPTTPELEKRYREFLEILSPNWQSEALPYKCIV</sequence>
<dbReference type="Proteomes" id="UP000054558">
    <property type="component" value="Unassembled WGS sequence"/>
</dbReference>
<organism evidence="1 2">
    <name type="scientific">Klebsormidium nitens</name>
    <name type="common">Green alga</name>
    <name type="synonym">Ulothrix nitens</name>
    <dbReference type="NCBI Taxonomy" id="105231"/>
    <lineage>
        <taxon>Eukaryota</taxon>
        <taxon>Viridiplantae</taxon>
        <taxon>Streptophyta</taxon>
        <taxon>Klebsormidiophyceae</taxon>
        <taxon>Klebsormidiales</taxon>
        <taxon>Klebsormidiaceae</taxon>
        <taxon>Klebsormidium</taxon>
    </lineage>
</organism>
<protein>
    <recommendedName>
        <fullName evidence="3">RRM domain-containing protein</fullName>
    </recommendedName>
</protein>
<reference evidence="1 2" key="1">
    <citation type="journal article" date="2014" name="Nat. Commun.">
        <title>Klebsormidium flaccidum genome reveals primary factors for plant terrestrial adaptation.</title>
        <authorList>
            <person name="Hori K."/>
            <person name="Maruyama F."/>
            <person name="Fujisawa T."/>
            <person name="Togashi T."/>
            <person name="Yamamoto N."/>
            <person name="Seo M."/>
            <person name="Sato S."/>
            <person name="Yamada T."/>
            <person name="Mori H."/>
            <person name="Tajima N."/>
            <person name="Moriyama T."/>
            <person name="Ikeuchi M."/>
            <person name="Watanabe M."/>
            <person name="Wada H."/>
            <person name="Kobayashi K."/>
            <person name="Saito M."/>
            <person name="Masuda T."/>
            <person name="Sasaki-Sekimoto Y."/>
            <person name="Mashiguchi K."/>
            <person name="Awai K."/>
            <person name="Shimojima M."/>
            <person name="Masuda S."/>
            <person name="Iwai M."/>
            <person name="Nobusawa T."/>
            <person name="Narise T."/>
            <person name="Kondo S."/>
            <person name="Saito H."/>
            <person name="Sato R."/>
            <person name="Murakawa M."/>
            <person name="Ihara Y."/>
            <person name="Oshima-Yamada Y."/>
            <person name="Ohtaka K."/>
            <person name="Satoh M."/>
            <person name="Sonobe K."/>
            <person name="Ishii M."/>
            <person name="Ohtani R."/>
            <person name="Kanamori-Sato M."/>
            <person name="Honoki R."/>
            <person name="Miyazaki D."/>
            <person name="Mochizuki H."/>
            <person name="Umetsu J."/>
            <person name="Higashi K."/>
            <person name="Shibata D."/>
            <person name="Kamiya Y."/>
            <person name="Sato N."/>
            <person name="Nakamura Y."/>
            <person name="Tabata S."/>
            <person name="Ida S."/>
            <person name="Kurokawa K."/>
            <person name="Ohta H."/>
        </authorList>
    </citation>
    <scope>NUCLEOTIDE SEQUENCE [LARGE SCALE GENOMIC DNA]</scope>
    <source>
        <strain evidence="1 2">NIES-2285</strain>
    </source>
</reference>
<name>A0A1Y1IMA4_KLENI</name>
<evidence type="ECO:0008006" key="3">
    <source>
        <dbReference type="Google" id="ProtNLM"/>
    </source>
</evidence>
<dbReference type="EMBL" id="DF237853">
    <property type="protein sequence ID" value="GAQ92010.1"/>
    <property type="molecule type" value="Genomic_DNA"/>
</dbReference>
<evidence type="ECO:0000313" key="2">
    <source>
        <dbReference type="Proteomes" id="UP000054558"/>
    </source>
</evidence>
<dbReference type="AlphaFoldDB" id="A0A1Y1IMA4"/>
<evidence type="ECO:0000313" key="1">
    <source>
        <dbReference type="EMBL" id="GAQ92010.1"/>
    </source>
</evidence>
<gene>
    <name evidence="1" type="ORF">KFL_009040010</name>
</gene>
<feature type="non-terminal residue" evidence="1">
    <location>
        <position position="1"/>
    </location>
</feature>
<dbReference type="OMA" id="GHWDAIT"/>